<dbReference type="EMBL" id="QNRX01000007">
    <property type="protein sequence ID" value="RBP65416.1"/>
    <property type="molecule type" value="Genomic_DNA"/>
</dbReference>
<keyword evidence="1" id="KW-1133">Transmembrane helix</keyword>
<dbReference type="PANTHER" id="PTHR37814">
    <property type="entry name" value="CONSERVED MEMBRANE PROTEIN"/>
    <property type="match status" value="1"/>
</dbReference>
<feature type="transmembrane region" description="Helical" evidence="1">
    <location>
        <begin position="322"/>
        <end position="343"/>
    </location>
</feature>
<protein>
    <submittedName>
        <fullName evidence="2">Putative membrane protein YkvI</fullName>
    </submittedName>
</protein>
<proteinExistence type="predicted"/>
<dbReference type="OrthoDB" id="4424890at2"/>
<feature type="transmembrane region" description="Helical" evidence="1">
    <location>
        <begin position="110"/>
        <end position="129"/>
    </location>
</feature>
<dbReference type="Proteomes" id="UP000253490">
    <property type="component" value="Unassembled WGS sequence"/>
</dbReference>
<feature type="transmembrane region" description="Helical" evidence="1">
    <location>
        <begin position="82"/>
        <end position="104"/>
    </location>
</feature>
<reference evidence="2 3" key="1">
    <citation type="submission" date="2018-06" db="EMBL/GenBank/DDBJ databases">
        <title>Genomic Encyclopedia of Type Strains, Phase IV (KMG-IV): sequencing the most valuable type-strain genomes for metagenomic binning, comparative biology and taxonomic classification.</title>
        <authorList>
            <person name="Goeker M."/>
        </authorList>
    </citation>
    <scope>NUCLEOTIDE SEQUENCE [LARGE SCALE GENOMIC DNA]</scope>
    <source>
        <strain evidence="2 3">DSM 22112</strain>
    </source>
</reference>
<dbReference type="RefSeq" id="WP_113920529.1">
    <property type="nucleotide sequence ID" value="NZ_QNRX01000007.1"/>
</dbReference>
<name>A0A366I880_9FIRM</name>
<dbReference type="InterPro" id="IPR038728">
    <property type="entry name" value="YkvI-like"/>
</dbReference>
<feature type="transmembrane region" description="Helical" evidence="1">
    <location>
        <begin position="264"/>
        <end position="285"/>
    </location>
</feature>
<feature type="transmembrane region" description="Helical" evidence="1">
    <location>
        <begin position="220"/>
        <end position="244"/>
    </location>
</feature>
<accession>A0A366I880</accession>
<keyword evidence="1" id="KW-0812">Transmembrane</keyword>
<dbReference type="AlphaFoldDB" id="A0A366I880"/>
<feature type="transmembrane region" description="Helical" evidence="1">
    <location>
        <begin position="187"/>
        <end position="208"/>
    </location>
</feature>
<sequence>MMKSFKIALAYIGVIVGAGFASGQEILQYFTSYGIIGTAGTIVSIILFGICGKLLVQTGCIMKANSHKEVIYKIGGNRLGKMLDIIMTFTLFCVGVVMIAGAGANLKQQFDLPIIVGSTLIVLLIVIVSMMDTDRVISIIGSITPFLIMFIVITCLYSINTIDQTFNQLQEVALIQQKNFSNWFISAINYVSFNTALGAPMALVIGGAEKYEKTASAGGLLGGMIVGILIFLSHLAMFGKIIYIAGYDMPLLELVSSISTKLGFVMAIILFGMIFNTAVGMFYAFSARFAKQGSRKFKKILCIFVVIAYFLSFVGFTDLVSILYPLIGYLGFVFIFVLVRWRFREQYGKNVIKSRVNDC</sequence>
<evidence type="ECO:0000313" key="3">
    <source>
        <dbReference type="Proteomes" id="UP000253490"/>
    </source>
</evidence>
<dbReference type="PANTHER" id="PTHR37814:SF1">
    <property type="entry name" value="MEMBRANE PROTEIN"/>
    <property type="match status" value="1"/>
</dbReference>
<comment type="caution">
    <text evidence="2">The sequence shown here is derived from an EMBL/GenBank/DDBJ whole genome shotgun (WGS) entry which is preliminary data.</text>
</comment>
<feature type="transmembrane region" description="Helical" evidence="1">
    <location>
        <begin position="33"/>
        <end position="56"/>
    </location>
</feature>
<evidence type="ECO:0000313" key="2">
    <source>
        <dbReference type="EMBL" id="RBP65416.1"/>
    </source>
</evidence>
<organism evidence="2 3">
    <name type="scientific">Alkalibaculum bacchi</name>
    <dbReference type="NCBI Taxonomy" id="645887"/>
    <lineage>
        <taxon>Bacteria</taxon>
        <taxon>Bacillati</taxon>
        <taxon>Bacillota</taxon>
        <taxon>Clostridia</taxon>
        <taxon>Eubacteriales</taxon>
        <taxon>Eubacteriaceae</taxon>
        <taxon>Alkalibaculum</taxon>
    </lineage>
</organism>
<evidence type="ECO:0000256" key="1">
    <source>
        <dbReference type="SAM" id="Phobius"/>
    </source>
</evidence>
<keyword evidence="1" id="KW-0472">Membrane</keyword>
<keyword evidence="3" id="KW-1185">Reference proteome</keyword>
<feature type="transmembrane region" description="Helical" evidence="1">
    <location>
        <begin position="136"/>
        <end position="159"/>
    </location>
</feature>
<feature type="transmembrane region" description="Helical" evidence="1">
    <location>
        <begin position="297"/>
        <end position="316"/>
    </location>
</feature>
<gene>
    <name evidence="2" type="ORF">DES36_107158</name>
</gene>